<accession>A0A9P7GJ94</accession>
<name>A0A9P7GJ94_9AGAR</name>
<dbReference type="EMBL" id="JABCKI010000904">
    <property type="protein sequence ID" value="KAG5649533.1"/>
    <property type="molecule type" value="Genomic_DNA"/>
</dbReference>
<evidence type="ECO:0000259" key="2">
    <source>
        <dbReference type="Pfam" id="PF20149"/>
    </source>
</evidence>
<dbReference type="Pfam" id="PF20149">
    <property type="entry name" value="DUF6532"/>
    <property type="match status" value="1"/>
</dbReference>
<feature type="region of interest" description="Disordered" evidence="1">
    <location>
        <begin position="1"/>
        <end position="91"/>
    </location>
</feature>
<feature type="compositionally biased region" description="Acidic residues" evidence="1">
    <location>
        <begin position="414"/>
        <end position="428"/>
    </location>
</feature>
<proteinExistence type="predicted"/>
<evidence type="ECO:0000313" key="3">
    <source>
        <dbReference type="EMBL" id="KAG5649533.1"/>
    </source>
</evidence>
<evidence type="ECO:0000313" key="4">
    <source>
        <dbReference type="Proteomes" id="UP000717328"/>
    </source>
</evidence>
<feature type="domain" description="DUF6532" evidence="2">
    <location>
        <begin position="212"/>
        <end position="321"/>
    </location>
</feature>
<feature type="compositionally biased region" description="Basic and acidic residues" evidence="1">
    <location>
        <begin position="29"/>
        <end position="43"/>
    </location>
</feature>
<sequence length="428" mass="48265">MTQRSTKQIIQSDEELETENSSSIKQHSKPSEKVQQKDKETLKKTQKQLVALQKKLKKLEKGQQKGITPLNNHLDDSEDGPESEEEDSIMFSSSIKPIEVIPTPESETQPLRQVYSHDQQARQPTPLCSPSQRLATSSSTNDITKMDCKHRMERQSPLVEKRPLSPSATSSPPSKSLKKPLLLVVLANGVKLSSAPKTADFRDAQVRTLILRAVREYEALICTKNSFPSLSVHAQWAESCWAIAQIVPNDELDEGQRYKFTPRILGVIQRRGSTMCSRLLEPTRTQVIVCFGFRQGGKERGMKWNETSARNLYLNKTFHYKTLIDHCISEWHSGLFVQADFKEDNVGDFYKVSLANLKKWTSLNATVTTNKRKKLFDHAFKKLGGLTSGEPQVQLKGDTEERTQKELEGHTGETDSEGDEHDGEAGDD</sequence>
<feature type="compositionally biased region" description="Basic and acidic residues" evidence="1">
    <location>
        <begin position="397"/>
        <end position="413"/>
    </location>
</feature>
<dbReference type="Proteomes" id="UP000717328">
    <property type="component" value="Unassembled WGS sequence"/>
</dbReference>
<feature type="compositionally biased region" description="Low complexity" evidence="1">
    <location>
        <begin position="164"/>
        <end position="176"/>
    </location>
</feature>
<feature type="region of interest" description="Disordered" evidence="1">
    <location>
        <begin position="387"/>
        <end position="428"/>
    </location>
</feature>
<organism evidence="3 4">
    <name type="scientific">Sphagnurus paluster</name>
    <dbReference type="NCBI Taxonomy" id="117069"/>
    <lineage>
        <taxon>Eukaryota</taxon>
        <taxon>Fungi</taxon>
        <taxon>Dikarya</taxon>
        <taxon>Basidiomycota</taxon>
        <taxon>Agaricomycotina</taxon>
        <taxon>Agaricomycetes</taxon>
        <taxon>Agaricomycetidae</taxon>
        <taxon>Agaricales</taxon>
        <taxon>Tricholomatineae</taxon>
        <taxon>Lyophyllaceae</taxon>
        <taxon>Sphagnurus</taxon>
    </lineage>
</organism>
<reference evidence="3" key="2">
    <citation type="submission" date="2021-10" db="EMBL/GenBank/DDBJ databases">
        <title>Phylogenomics reveals ancestral predisposition of the termite-cultivated fungus Termitomyces towards a domesticated lifestyle.</title>
        <authorList>
            <person name="Auxier B."/>
            <person name="Grum-Grzhimaylo A."/>
            <person name="Cardenas M.E."/>
            <person name="Lodge J.D."/>
            <person name="Laessoe T."/>
            <person name="Pedersen O."/>
            <person name="Smith M.E."/>
            <person name="Kuyper T.W."/>
            <person name="Franco-Molano E.A."/>
            <person name="Baroni T.J."/>
            <person name="Aanen D.K."/>
        </authorList>
    </citation>
    <scope>NUCLEOTIDE SEQUENCE</scope>
    <source>
        <strain evidence="3">D49</strain>
    </source>
</reference>
<protein>
    <recommendedName>
        <fullName evidence="2">DUF6532 domain-containing protein</fullName>
    </recommendedName>
</protein>
<dbReference type="OrthoDB" id="3244572at2759"/>
<feature type="compositionally biased region" description="Basic and acidic residues" evidence="1">
    <location>
        <begin position="144"/>
        <end position="163"/>
    </location>
</feature>
<comment type="caution">
    <text evidence="3">The sequence shown here is derived from an EMBL/GenBank/DDBJ whole genome shotgun (WGS) entry which is preliminary data.</text>
</comment>
<dbReference type="AlphaFoldDB" id="A0A9P7GJ94"/>
<gene>
    <name evidence="3" type="ORF">H0H81_003268</name>
</gene>
<feature type="compositionally biased region" description="Polar residues" evidence="1">
    <location>
        <begin position="1"/>
        <end position="11"/>
    </location>
</feature>
<dbReference type="InterPro" id="IPR045341">
    <property type="entry name" value="DUF6532"/>
</dbReference>
<feature type="compositionally biased region" description="Polar residues" evidence="1">
    <location>
        <begin position="112"/>
        <end position="143"/>
    </location>
</feature>
<evidence type="ECO:0000256" key="1">
    <source>
        <dbReference type="SAM" id="MobiDB-lite"/>
    </source>
</evidence>
<reference evidence="3" key="1">
    <citation type="submission" date="2021-02" db="EMBL/GenBank/DDBJ databases">
        <authorList>
            <person name="Nieuwenhuis M."/>
            <person name="Van De Peppel L.J.J."/>
        </authorList>
    </citation>
    <scope>NUCLEOTIDE SEQUENCE</scope>
    <source>
        <strain evidence="3">D49</strain>
    </source>
</reference>
<keyword evidence="4" id="KW-1185">Reference proteome</keyword>
<feature type="region of interest" description="Disordered" evidence="1">
    <location>
        <begin position="112"/>
        <end position="176"/>
    </location>
</feature>
<feature type="compositionally biased region" description="Acidic residues" evidence="1">
    <location>
        <begin position="76"/>
        <end position="88"/>
    </location>
</feature>